<dbReference type="Proteomes" id="UP001431532">
    <property type="component" value="Unassembled WGS sequence"/>
</dbReference>
<evidence type="ECO:0000313" key="5">
    <source>
        <dbReference type="EMBL" id="MDI6452632.1"/>
    </source>
</evidence>
<keyword evidence="6" id="KW-1185">Reference proteome</keyword>
<organism evidence="5 6">
    <name type="scientific">Peloplasma aerotolerans</name>
    <dbReference type="NCBI Taxonomy" id="3044389"/>
    <lineage>
        <taxon>Bacteria</taxon>
        <taxon>Bacillati</taxon>
        <taxon>Mycoplasmatota</taxon>
        <taxon>Mollicutes</taxon>
        <taxon>Acholeplasmatales</taxon>
        <taxon>Acholeplasmataceae</taxon>
        <taxon>Peloplasma</taxon>
    </lineage>
</organism>
<keyword evidence="2" id="KW-0521">NADP</keyword>
<evidence type="ECO:0000256" key="3">
    <source>
        <dbReference type="ARBA" id="ARBA00023002"/>
    </source>
</evidence>
<evidence type="ECO:0000313" key="6">
    <source>
        <dbReference type="Proteomes" id="UP001431532"/>
    </source>
</evidence>
<dbReference type="SUPFAM" id="SSF51430">
    <property type="entry name" value="NAD(P)-linked oxidoreductase"/>
    <property type="match status" value="1"/>
</dbReference>
<dbReference type="Gene3D" id="3.20.20.100">
    <property type="entry name" value="NADP-dependent oxidoreductase domain"/>
    <property type="match status" value="1"/>
</dbReference>
<sequence length="330" mass="38214">MFKADSKRYEKMIYRRLGTSGLKLPVMSFGMWMNFGRDNDYEVCKKMIHEAFNHGITHFDLANNYGPPPGYAEEVMGKILKEGLMDYRDELIISTKAGYYMWEGPYGDLGSRKYLMASIDQSLKRLGLPYVDIFYHHRFDYDTDLRETMLALRDIVLQGKALYIGLSNYNSEQLKRAHLILSELNVPYVITQPSYSMLNRWLEKDQLLKTQYDLGGGTICFSALQQGLLTNKYIDDIPKDSRAKNPNSFWLKEKDITPELRDKLKKLNEVAKKRGQSIAQLALAWAIRDEKMTSTLISTSKLSQLHENLKTLENLTFSQQELDEIENIIT</sequence>
<dbReference type="Pfam" id="PF00248">
    <property type="entry name" value="Aldo_ket_red"/>
    <property type="match status" value="1"/>
</dbReference>
<protein>
    <submittedName>
        <fullName evidence="5">Aldo/keto reductase</fullName>
    </submittedName>
</protein>
<dbReference type="AlphaFoldDB" id="A0AAW6U410"/>
<evidence type="ECO:0000259" key="4">
    <source>
        <dbReference type="Pfam" id="PF00248"/>
    </source>
</evidence>
<dbReference type="InterPro" id="IPR005399">
    <property type="entry name" value="K_chnl_volt-dep_bsu_KCNAB-rel"/>
</dbReference>
<feature type="domain" description="NADP-dependent oxidoreductase" evidence="4">
    <location>
        <begin position="27"/>
        <end position="328"/>
    </location>
</feature>
<name>A0AAW6U410_9MOLU</name>
<dbReference type="GO" id="GO:0016491">
    <property type="term" value="F:oxidoreductase activity"/>
    <property type="evidence" value="ECO:0007669"/>
    <property type="project" value="UniProtKB-KW"/>
</dbReference>
<dbReference type="InterPro" id="IPR036812">
    <property type="entry name" value="NAD(P)_OxRdtase_dom_sf"/>
</dbReference>
<dbReference type="PANTHER" id="PTHR43150:SF4">
    <property type="entry name" value="L-GLYCERALDEHYDE 3-PHOSPHATE REDUCTASE"/>
    <property type="match status" value="1"/>
</dbReference>
<dbReference type="RefSeq" id="WP_282839049.1">
    <property type="nucleotide sequence ID" value="NZ_JASCXW010000007.1"/>
</dbReference>
<reference evidence="5" key="1">
    <citation type="submission" date="2023-05" db="EMBL/GenBank/DDBJ databases">
        <title>Mariniplasma microaerophilum sp. nov., a novel anaerobic mollicute isolated from terrestrial mud volcano, Taman Peninsula, Russia.</title>
        <authorList>
            <person name="Khomyakova M.A."/>
            <person name="Merkel A.Y."/>
            <person name="Slobodkin A.I."/>
        </authorList>
    </citation>
    <scope>NUCLEOTIDE SEQUENCE</scope>
    <source>
        <strain evidence="5">M4Ah</strain>
    </source>
</reference>
<dbReference type="GO" id="GO:0051596">
    <property type="term" value="P:methylglyoxal catabolic process"/>
    <property type="evidence" value="ECO:0007669"/>
    <property type="project" value="TreeGrafter"/>
</dbReference>
<dbReference type="CDD" id="cd19089">
    <property type="entry name" value="AKR_AKR14A1_2"/>
    <property type="match status" value="1"/>
</dbReference>
<dbReference type="InterPro" id="IPR023210">
    <property type="entry name" value="NADP_OxRdtase_dom"/>
</dbReference>
<keyword evidence="3" id="KW-0560">Oxidoreductase</keyword>
<proteinExistence type="inferred from homology"/>
<gene>
    <name evidence="5" type="ORF">QJ521_03550</name>
</gene>
<accession>A0AAW6U410</accession>
<comment type="caution">
    <text evidence="5">The sequence shown here is derived from an EMBL/GenBank/DDBJ whole genome shotgun (WGS) entry which is preliminary data.</text>
</comment>
<evidence type="ECO:0000256" key="1">
    <source>
        <dbReference type="ARBA" id="ARBA00006515"/>
    </source>
</evidence>
<evidence type="ECO:0000256" key="2">
    <source>
        <dbReference type="ARBA" id="ARBA00022857"/>
    </source>
</evidence>
<dbReference type="EMBL" id="JASCXW010000007">
    <property type="protein sequence ID" value="MDI6452632.1"/>
    <property type="molecule type" value="Genomic_DNA"/>
</dbReference>
<comment type="similarity">
    <text evidence="1">Belongs to the shaker potassium channel beta subunit family.</text>
</comment>
<dbReference type="PANTHER" id="PTHR43150">
    <property type="entry name" value="HYPERKINETIC, ISOFORM M"/>
    <property type="match status" value="1"/>
</dbReference>